<proteinExistence type="predicted"/>
<organism evidence="1">
    <name type="scientific">marine sediment metagenome</name>
    <dbReference type="NCBI Taxonomy" id="412755"/>
    <lineage>
        <taxon>unclassified sequences</taxon>
        <taxon>metagenomes</taxon>
        <taxon>ecological metagenomes</taxon>
    </lineage>
</organism>
<gene>
    <name evidence="1" type="ORF">LCGC14_1577380</name>
</gene>
<accession>A0A0F9KYS4</accession>
<protein>
    <submittedName>
        <fullName evidence="1">Uncharacterized protein</fullName>
    </submittedName>
</protein>
<dbReference type="EMBL" id="LAZR01012373">
    <property type="protein sequence ID" value="KKM27173.1"/>
    <property type="molecule type" value="Genomic_DNA"/>
</dbReference>
<dbReference type="AlphaFoldDB" id="A0A0F9KYS4"/>
<reference evidence="1" key="1">
    <citation type="journal article" date="2015" name="Nature">
        <title>Complex archaea that bridge the gap between prokaryotes and eukaryotes.</title>
        <authorList>
            <person name="Spang A."/>
            <person name="Saw J.H."/>
            <person name="Jorgensen S.L."/>
            <person name="Zaremba-Niedzwiedzka K."/>
            <person name="Martijn J."/>
            <person name="Lind A.E."/>
            <person name="van Eijk R."/>
            <person name="Schleper C."/>
            <person name="Guy L."/>
            <person name="Ettema T.J."/>
        </authorList>
    </citation>
    <scope>NUCLEOTIDE SEQUENCE</scope>
</reference>
<comment type="caution">
    <text evidence="1">The sequence shown here is derived from an EMBL/GenBank/DDBJ whole genome shotgun (WGS) entry which is preliminary data.</text>
</comment>
<name>A0A0F9KYS4_9ZZZZ</name>
<evidence type="ECO:0000313" key="1">
    <source>
        <dbReference type="EMBL" id="KKM27173.1"/>
    </source>
</evidence>
<sequence>MTINEFPHIIDLAPLSDQRGTIKIVPEQHRMVITLQDLENALENAAKDGKPSLADWPHRTVHFRMLSRILGGLDHPVTSFGSLLPDEWGDIPPDIRDRIPGNPRNVHMQLVSMLKRAIGLFRPDIDPWSALRVLADAEVRIDGKMVGSVQRRAERDGLNPIDIDNCWIARQLAAVPAEDETQERQIYHYLVRLSGRQLIQHAGLLRRDLALPATLLQQQCKVILPDWLQEVADASDRPTCNGLERVWRTIRHHNLTAQSPDDIMALIYAGKLQHDTAKCVQQIKSGSWRVYIQRVRQVLLSYVDDPTIYEGRLKHG</sequence>